<protein>
    <submittedName>
        <fullName evidence="1">Uncharacterized protein</fullName>
    </submittedName>
</protein>
<gene>
    <name evidence="1" type="ORF">THMIRHAS_20040</name>
</gene>
<dbReference type="AlphaFoldDB" id="A0A6F8PWY0"/>
<keyword evidence="2" id="KW-1185">Reference proteome</keyword>
<sequence length="60" mass="6841">MPVAFNFNEKVSEIKKATLEKAFFNRFNPTRRPIMAQGESQSSAQKYIPLGCFFAKLKAI</sequence>
<name>A0A6F8PWY0_9GAMM</name>
<reference evidence="2" key="1">
    <citation type="submission" date="2019-11" db="EMBL/GenBank/DDBJ databases">
        <title>Isolation and characterization of two novel species in the genus Thiomicrorhabdus.</title>
        <authorList>
            <person name="Mochizuki J."/>
            <person name="Kojima H."/>
            <person name="Fukui M."/>
        </authorList>
    </citation>
    <scope>NUCLEOTIDE SEQUENCE [LARGE SCALE GENOMIC DNA]</scope>
    <source>
        <strain evidence="2">aks77</strain>
    </source>
</reference>
<dbReference type="KEGG" id="tse:THMIRHAS_20040"/>
<dbReference type="EMBL" id="AP021889">
    <property type="protein sequence ID" value="BBP46631.1"/>
    <property type="molecule type" value="Genomic_DNA"/>
</dbReference>
<proteinExistence type="predicted"/>
<dbReference type="Proteomes" id="UP000501726">
    <property type="component" value="Chromosome"/>
</dbReference>
<evidence type="ECO:0000313" key="2">
    <source>
        <dbReference type="Proteomes" id="UP000501726"/>
    </source>
</evidence>
<organism evidence="1 2">
    <name type="scientific">Thiosulfatimonas sediminis</name>
    <dbReference type="NCBI Taxonomy" id="2675054"/>
    <lineage>
        <taxon>Bacteria</taxon>
        <taxon>Pseudomonadati</taxon>
        <taxon>Pseudomonadota</taxon>
        <taxon>Gammaproteobacteria</taxon>
        <taxon>Thiotrichales</taxon>
        <taxon>Piscirickettsiaceae</taxon>
        <taxon>Thiosulfatimonas</taxon>
    </lineage>
</organism>
<evidence type="ECO:0000313" key="1">
    <source>
        <dbReference type="EMBL" id="BBP46631.1"/>
    </source>
</evidence>
<accession>A0A6F8PWY0</accession>